<evidence type="ECO:0000256" key="1">
    <source>
        <dbReference type="SAM" id="MobiDB-lite"/>
    </source>
</evidence>
<proteinExistence type="predicted"/>
<dbReference type="EMBL" id="BARS01052706">
    <property type="protein sequence ID" value="GAG44913.1"/>
    <property type="molecule type" value="Genomic_DNA"/>
</dbReference>
<feature type="non-terminal residue" evidence="2">
    <location>
        <position position="47"/>
    </location>
</feature>
<comment type="caution">
    <text evidence="2">The sequence shown here is derived from an EMBL/GenBank/DDBJ whole genome shotgun (WGS) entry which is preliminary data.</text>
</comment>
<evidence type="ECO:0000313" key="2">
    <source>
        <dbReference type="EMBL" id="GAG44913.1"/>
    </source>
</evidence>
<organism evidence="2">
    <name type="scientific">marine sediment metagenome</name>
    <dbReference type="NCBI Taxonomy" id="412755"/>
    <lineage>
        <taxon>unclassified sequences</taxon>
        <taxon>metagenomes</taxon>
        <taxon>ecological metagenomes</taxon>
    </lineage>
</organism>
<dbReference type="AlphaFoldDB" id="X0Y857"/>
<feature type="compositionally biased region" description="Polar residues" evidence="1">
    <location>
        <begin position="24"/>
        <end position="37"/>
    </location>
</feature>
<name>X0Y857_9ZZZZ</name>
<sequence length="47" mass="5316">MEGILAAGLAGIGYYLSDDEKKNNNNTYLDRPSSTRNLNERSRKQKI</sequence>
<gene>
    <name evidence="2" type="ORF">S01H1_78323</name>
</gene>
<feature type="region of interest" description="Disordered" evidence="1">
    <location>
        <begin position="18"/>
        <end position="47"/>
    </location>
</feature>
<reference evidence="2" key="1">
    <citation type="journal article" date="2014" name="Front. Microbiol.">
        <title>High frequency of phylogenetically diverse reductive dehalogenase-homologous genes in deep subseafloor sedimentary metagenomes.</title>
        <authorList>
            <person name="Kawai M."/>
            <person name="Futagami T."/>
            <person name="Toyoda A."/>
            <person name="Takaki Y."/>
            <person name="Nishi S."/>
            <person name="Hori S."/>
            <person name="Arai W."/>
            <person name="Tsubouchi T."/>
            <person name="Morono Y."/>
            <person name="Uchiyama I."/>
            <person name="Ito T."/>
            <person name="Fujiyama A."/>
            <person name="Inagaki F."/>
            <person name="Takami H."/>
        </authorList>
    </citation>
    <scope>NUCLEOTIDE SEQUENCE</scope>
    <source>
        <strain evidence="2">Expedition CK06-06</strain>
    </source>
</reference>
<accession>X0Y857</accession>
<protein>
    <submittedName>
        <fullName evidence="2">Uncharacterized protein</fullName>
    </submittedName>
</protein>
<feature type="compositionally biased region" description="Basic and acidic residues" evidence="1">
    <location>
        <begin position="38"/>
        <end position="47"/>
    </location>
</feature>